<dbReference type="Pfam" id="PF00270">
    <property type="entry name" value="DEAD"/>
    <property type="match status" value="1"/>
</dbReference>
<reference evidence="7" key="1">
    <citation type="submission" date="2020-05" db="EMBL/GenBank/DDBJ databases">
        <title>Mycena genomes resolve the evolution of fungal bioluminescence.</title>
        <authorList>
            <person name="Tsai I.J."/>
        </authorList>
    </citation>
    <scope>NUCLEOTIDE SEQUENCE</scope>
    <source>
        <strain evidence="7">CCC161011</strain>
    </source>
</reference>
<dbReference type="GO" id="GO:0005737">
    <property type="term" value="C:cytoplasm"/>
    <property type="evidence" value="ECO:0007669"/>
    <property type="project" value="TreeGrafter"/>
</dbReference>
<dbReference type="InterPro" id="IPR014001">
    <property type="entry name" value="Helicase_ATP-bd"/>
</dbReference>
<dbReference type="GO" id="GO:0000724">
    <property type="term" value="P:double-strand break repair via homologous recombination"/>
    <property type="evidence" value="ECO:0007669"/>
    <property type="project" value="TreeGrafter"/>
</dbReference>
<dbReference type="Pfam" id="PF18759">
    <property type="entry name" value="Plavaka"/>
    <property type="match status" value="1"/>
</dbReference>
<keyword evidence="3" id="KW-0413">Isomerase</keyword>
<keyword evidence="8" id="KW-1185">Reference proteome</keyword>
<dbReference type="PROSITE" id="PS51192">
    <property type="entry name" value="HELICASE_ATP_BIND_1"/>
    <property type="match status" value="1"/>
</dbReference>
<comment type="similarity">
    <text evidence="1">Belongs to the helicase family. RecQ subfamily.</text>
</comment>
<dbReference type="GO" id="GO:0003677">
    <property type="term" value="F:DNA binding"/>
    <property type="evidence" value="ECO:0007669"/>
    <property type="project" value="UniProtKB-KW"/>
</dbReference>
<dbReference type="PANTHER" id="PTHR13710">
    <property type="entry name" value="DNA HELICASE RECQ FAMILY MEMBER"/>
    <property type="match status" value="1"/>
</dbReference>
<dbReference type="SMART" id="SM00487">
    <property type="entry name" value="DEXDc"/>
    <property type="match status" value="1"/>
</dbReference>
<evidence type="ECO:0000256" key="5">
    <source>
        <dbReference type="SAM" id="MobiDB-lite"/>
    </source>
</evidence>
<sequence length="910" mass="103074">MWTADWWWEIQVKIASSWLDTLAPIIISTDKTQLTRFSGDQQAWPVYLTVGNIEKETQRSLSLQVTILIGYIPVTKLEIFSKAKHSTVAHQLFHDCMRVILEPLRAAGVDGETMDSDYLEQYLVACCRENSCPRCLVKPKQKGEPINSTMRNPGETLQVIIVDQSQNKFPVKFVDQNLRPINPFWADFPHCDIFSSMTPDLLHELHNGVFGDHIVKWLTQAITSEDGEVDRRFRAMTPHPSLRHFAKGISLTSQWTGNERKHMEKVFLGILAQATDPAVQRAVAAILDFIYYAHFETHCDESLARLDASWAALHDNKSIFLELKICKNFNINKLHKLKHYVDLIRSRGTADGFNTENMERLHIDFAKAGYRATNKVRYTRQMTVWLARQEAVYRFGTYLEWAVPGYVADPTATSADSGADGEDNDEKEGEAAPPPNDPDGDDKEELDDTPLSSSSSYRLDENSTFPVFKRFSISLPRISEVTAKAVHDTIRAVQGEPGKMTIKGVLPAKEGQFDTVLTRKDIPDRAQHPTEGISVARVRVIFRLPESYGSYPHPLAYVDWYKPLKDPVPNIRMHKVSLSSRNHHQNSSIIPITDILRSCHLIPVFGKSTNPTWTLDLHVLFPRTATPAAEARRAFTPSHDDDFQAMVPIFQWQSPEGHALAQHILRASPLPYDPHDYQIEGVCCSLDGVHLLAITPTGSGKTGYYMMYMLIVLAVLKDPTLCPTAKFPVDPCLVVISPTIPLQLDMAEKMRSVGLSAIAINNNSREEAFRLRNEELWVTTRKNINIILAGPEQLKSDEFEKALRNDGFYARICGTGFDEVHLLNTWGAHFRQDFQQMGFLKARMTEKHNPWILTTATLRDGAPYNNVLDLLGLIPGRFHLIRRSNLRPDVQMLFRDFFSSLDSGVYPDLD</sequence>
<dbReference type="EMBL" id="JACAZI010000018">
    <property type="protein sequence ID" value="KAF7341442.1"/>
    <property type="molecule type" value="Genomic_DNA"/>
</dbReference>
<dbReference type="SUPFAM" id="SSF52540">
    <property type="entry name" value="P-loop containing nucleoside triphosphate hydrolases"/>
    <property type="match status" value="1"/>
</dbReference>
<proteinExistence type="inferred from homology"/>
<dbReference type="Proteomes" id="UP000620124">
    <property type="component" value="Unassembled WGS sequence"/>
</dbReference>
<name>A0A8H7CMJ3_9AGAR</name>
<dbReference type="PANTHER" id="PTHR13710:SF153">
    <property type="entry name" value="RECQ-LIKE DNA HELICASE BLM"/>
    <property type="match status" value="1"/>
</dbReference>
<feature type="domain" description="Helicase ATP-binding" evidence="6">
    <location>
        <begin position="682"/>
        <end position="876"/>
    </location>
</feature>
<dbReference type="GO" id="GO:0005524">
    <property type="term" value="F:ATP binding"/>
    <property type="evidence" value="ECO:0007669"/>
    <property type="project" value="InterPro"/>
</dbReference>
<organism evidence="7 8">
    <name type="scientific">Mycena venus</name>
    <dbReference type="NCBI Taxonomy" id="2733690"/>
    <lineage>
        <taxon>Eukaryota</taxon>
        <taxon>Fungi</taxon>
        <taxon>Dikarya</taxon>
        <taxon>Basidiomycota</taxon>
        <taxon>Agaricomycotina</taxon>
        <taxon>Agaricomycetes</taxon>
        <taxon>Agaricomycetidae</taxon>
        <taxon>Agaricales</taxon>
        <taxon>Marasmiineae</taxon>
        <taxon>Mycenaceae</taxon>
        <taxon>Mycena</taxon>
    </lineage>
</organism>
<evidence type="ECO:0000313" key="8">
    <source>
        <dbReference type="Proteomes" id="UP000620124"/>
    </source>
</evidence>
<keyword evidence="2" id="KW-0238">DNA-binding</keyword>
<dbReference type="InterPro" id="IPR011545">
    <property type="entry name" value="DEAD/DEAH_box_helicase_dom"/>
</dbReference>
<dbReference type="InterPro" id="IPR027417">
    <property type="entry name" value="P-loop_NTPase"/>
</dbReference>
<feature type="compositionally biased region" description="Acidic residues" evidence="5">
    <location>
        <begin position="419"/>
        <end position="428"/>
    </location>
</feature>
<comment type="caution">
    <text evidence="7">The sequence shown here is derived from an EMBL/GenBank/DDBJ whole genome shotgun (WGS) entry which is preliminary data.</text>
</comment>
<evidence type="ECO:0000313" key="7">
    <source>
        <dbReference type="EMBL" id="KAF7341442.1"/>
    </source>
</evidence>
<dbReference type="GO" id="GO:0005634">
    <property type="term" value="C:nucleus"/>
    <property type="evidence" value="ECO:0007669"/>
    <property type="project" value="TreeGrafter"/>
</dbReference>
<evidence type="ECO:0000256" key="1">
    <source>
        <dbReference type="ARBA" id="ARBA00005446"/>
    </source>
</evidence>
<dbReference type="InterPro" id="IPR041078">
    <property type="entry name" value="Plavaka"/>
</dbReference>
<dbReference type="GO" id="GO:0005694">
    <property type="term" value="C:chromosome"/>
    <property type="evidence" value="ECO:0007669"/>
    <property type="project" value="TreeGrafter"/>
</dbReference>
<feature type="compositionally biased region" description="Acidic residues" evidence="5">
    <location>
        <begin position="438"/>
        <end position="448"/>
    </location>
</feature>
<dbReference type="GO" id="GO:0043138">
    <property type="term" value="F:3'-5' DNA helicase activity"/>
    <property type="evidence" value="ECO:0007669"/>
    <property type="project" value="TreeGrafter"/>
</dbReference>
<dbReference type="GO" id="GO:0009378">
    <property type="term" value="F:four-way junction helicase activity"/>
    <property type="evidence" value="ECO:0007669"/>
    <property type="project" value="TreeGrafter"/>
</dbReference>
<evidence type="ECO:0000256" key="2">
    <source>
        <dbReference type="ARBA" id="ARBA00023125"/>
    </source>
</evidence>
<keyword evidence="4" id="KW-0539">Nucleus</keyword>
<evidence type="ECO:0000259" key="6">
    <source>
        <dbReference type="PROSITE" id="PS51192"/>
    </source>
</evidence>
<protein>
    <recommendedName>
        <fullName evidence="6">Helicase ATP-binding domain-containing protein</fullName>
    </recommendedName>
</protein>
<evidence type="ECO:0000256" key="3">
    <source>
        <dbReference type="ARBA" id="ARBA00023235"/>
    </source>
</evidence>
<dbReference type="OrthoDB" id="2418900at2759"/>
<accession>A0A8H7CMJ3</accession>
<gene>
    <name evidence="7" type="ORF">MVEN_01881400</name>
</gene>
<dbReference type="AlphaFoldDB" id="A0A8H7CMJ3"/>
<dbReference type="Gene3D" id="3.40.50.300">
    <property type="entry name" value="P-loop containing nucleotide triphosphate hydrolases"/>
    <property type="match status" value="1"/>
</dbReference>
<evidence type="ECO:0000256" key="4">
    <source>
        <dbReference type="ARBA" id="ARBA00023242"/>
    </source>
</evidence>
<feature type="region of interest" description="Disordered" evidence="5">
    <location>
        <begin position="412"/>
        <end position="458"/>
    </location>
</feature>